<name>A0ABR3SHB3_9PEZI</name>
<evidence type="ECO:0000313" key="2">
    <source>
        <dbReference type="Proteomes" id="UP001521116"/>
    </source>
</evidence>
<keyword evidence="2" id="KW-1185">Reference proteome</keyword>
<gene>
    <name evidence="1" type="ORF">SLS56_009455</name>
</gene>
<proteinExistence type="predicted"/>
<protein>
    <submittedName>
        <fullName evidence="1">Uncharacterized protein</fullName>
    </submittedName>
</protein>
<dbReference type="Proteomes" id="UP001521116">
    <property type="component" value="Unassembled WGS sequence"/>
</dbReference>
<accession>A0ABR3SHB3</accession>
<reference evidence="1 2" key="1">
    <citation type="submission" date="2024-02" db="EMBL/GenBank/DDBJ databases">
        <title>De novo assembly and annotation of 12 fungi associated with fruit tree decline syndrome in Ontario, Canada.</title>
        <authorList>
            <person name="Sulman M."/>
            <person name="Ellouze W."/>
            <person name="Ilyukhin E."/>
        </authorList>
    </citation>
    <scope>NUCLEOTIDE SEQUENCE [LARGE SCALE GENOMIC DNA]</scope>
    <source>
        <strain evidence="1 2">M1-105</strain>
    </source>
</reference>
<comment type="caution">
    <text evidence="1">The sequence shown here is derived from an EMBL/GenBank/DDBJ whole genome shotgun (WGS) entry which is preliminary data.</text>
</comment>
<evidence type="ECO:0000313" key="1">
    <source>
        <dbReference type="EMBL" id="KAL1620843.1"/>
    </source>
</evidence>
<sequence length="476" mass="50920">MRPKTLFPPFAETLHLDSGNTRSKDVMGPLGNNLTLATWTTPKSPFFWDSKGRLLSIALCDTVICIAALDPITLETMATWAPPDQQNLQITYIQEREGSLVVPTEEGRVYHVDRVDEANGTTTFHVSRDVDVSSVVPSSQKLLGTAWDQSGNIWFATGGIVGFDVATANDTVVGYITPNNTVYHITIVNQVAENNMAVTGNTVYMSTGPAGTDDHPSAIGYLFGFSASSSGVRTVFNETYQAGDSFKAGSFARGSGSSPGLVGNEYIAITDNANSRINLLVYRQVGAGYASDQVSTSTETSQNLVCKLALFSPNASANDNALVTHFDGEKHSIVVTNSFNQPPMLNLADGLPADINNSTWNNLTGMPGEFAKIDISPNGTCSVAWTVTKFHQTSIPLLSTGAGLLYTYAQDSDLAREGKYVWYWVAFDHATGREVWRSRAGAGGTYNNNGMLPVLGPDGALWIATVAGTLKVADGV</sequence>
<organism evidence="1 2">
    <name type="scientific">Neofusicoccum ribis</name>
    <dbReference type="NCBI Taxonomy" id="45134"/>
    <lineage>
        <taxon>Eukaryota</taxon>
        <taxon>Fungi</taxon>
        <taxon>Dikarya</taxon>
        <taxon>Ascomycota</taxon>
        <taxon>Pezizomycotina</taxon>
        <taxon>Dothideomycetes</taxon>
        <taxon>Dothideomycetes incertae sedis</taxon>
        <taxon>Botryosphaeriales</taxon>
        <taxon>Botryosphaeriaceae</taxon>
        <taxon>Neofusicoccum</taxon>
    </lineage>
</organism>
<dbReference type="EMBL" id="JAJVDC020000160">
    <property type="protein sequence ID" value="KAL1620843.1"/>
    <property type="molecule type" value="Genomic_DNA"/>
</dbReference>